<evidence type="ECO:0000313" key="2">
    <source>
        <dbReference type="EMBL" id="GAA5155953.1"/>
    </source>
</evidence>
<keyword evidence="3" id="KW-1185">Reference proteome</keyword>
<dbReference type="Pfam" id="PF01636">
    <property type="entry name" value="APH"/>
    <property type="match status" value="1"/>
</dbReference>
<dbReference type="EMBL" id="BAABKG010000007">
    <property type="protein sequence ID" value="GAA5155953.1"/>
    <property type="molecule type" value="Genomic_DNA"/>
</dbReference>
<dbReference type="InterPro" id="IPR002575">
    <property type="entry name" value="Aminoglycoside_PTrfase"/>
</dbReference>
<evidence type="ECO:0000313" key="3">
    <source>
        <dbReference type="Proteomes" id="UP001500221"/>
    </source>
</evidence>
<evidence type="ECO:0000259" key="1">
    <source>
        <dbReference type="Pfam" id="PF01636"/>
    </source>
</evidence>
<dbReference type="Proteomes" id="UP001500221">
    <property type="component" value="Unassembled WGS sequence"/>
</dbReference>
<accession>A0ABP9Q2Z6</accession>
<feature type="domain" description="Aminoglycoside phosphotransferase" evidence="1">
    <location>
        <begin position="112"/>
        <end position="163"/>
    </location>
</feature>
<protein>
    <recommendedName>
        <fullName evidence="1">Aminoglycoside phosphotransferase domain-containing protein</fullName>
    </recommendedName>
</protein>
<name>A0ABP9Q2Z6_9ACTN</name>
<gene>
    <name evidence="2" type="ORF">GCM10023340_42530</name>
</gene>
<dbReference type="InterPro" id="IPR011009">
    <property type="entry name" value="Kinase-like_dom_sf"/>
</dbReference>
<sequence>MAPVTHDEQLLAGGNVGRVWRVGDTVRRETGPWTPAVMRLLGHLAPRLPAVPRHHGTDERGREVLDFLPGLVVDVDREQLSKAQLAAVVAWTRRLHETTRGLDLRGPWRFPSAPGADLIGHNDVAPYNLCFVTGAPDRLAGVFDWDLAGPTTARLELGFLAWNCVPLYRVPPVDDPDAWTASRLRLVATAYGEPGLEARDVLAGALERLAWVAVALVRAADDGDAGMRRLRATGEPERTLRALRGLRDRAGAITAHL</sequence>
<organism evidence="2 3">
    <name type="scientific">Nocardioides marinquilinus</name>
    <dbReference type="NCBI Taxonomy" id="1210400"/>
    <lineage>
        <taxon>Bacteria</taxon>
        <taxon>Bacillati</taxon>
        <taxon>Actinomycetota</taxon>
        <taxon>Actinomycetes</taxon>
        <taxon>Propionibacteriales</taxon>
        <taxon>Nocardioidaceae</taxon>
        <taxon>Nocardioides</taxon>
    </lineage>
</organism>
<reference evidence="3" key="1">
    <citation type="journal article" date="2019" name="Int. J. Syst. Evol. Microbiol.">
        <title>The Global Catalogue of Microorganisms (GCM) 10K type strain sequencing project: providing services to taxonomists for standard genome sequencing and annotation.</title>
        <authorList>
            <consortium name="The Broad Institute Genomics Platform"/>
            <consortium name="The Broad Institute Genome Sequencing Center for Infectious Disease"/>
            <person name="Wu L."/>
            <person name="Ma J."/>
        </authorList>
    </citation>
    <scope>NUCLEOTIDE SEQUENCE [LARGE SCALE GENOMIC DNA]</scope>
    <source>
        <strain evidence="3">JCM 18459</strain>
    </source>
</reference>
<proteinExistence type="predicted"/>
<comment type="caution">
    <text evidence="2">The sequence shown here is derived from an EMBL/GenBank/DDBJ whole genome shotgun (WGS) entry which is preliminary data.</text>
</comment>
<dbReference type="SUPFAM" id="SSF56112">
    <property type="entry name" value="Protein kinase-like (PK-like)"/>
    <property type="match status" value="1"/>
</dbReference>